<evidence type="ECO:0000256" key="2">
    <source>
        <dbReference type="SAM" id="MobiDB-lite"/>
    </source>
</evidence>
<proteinExistence type="predicted"/>
<keyword evidence="1" id="KW-0479">Metal-binding</keyword>
<protein>
    <submittedName>
        <fullName evidence="4">Cupin domain-containing protein</fullName>
    </submittedName>
</protein>
<feature type="compositionally biased region" description="Basic and acidic residues" evidence="2">
    <location>
        <begin position="94"/>
        <end position="104"/>
    </location>
</feature>
<dbReference type="EMBL" id="JBHSXN010000004">
    <property type="protein sequence ID" value="MFC6954795.1"/>
    <property type="molecule type" value="Genomic_DNA"/>
</dbReference>
<evidence type="ECO:0000259" key="3">
    <source>
        <dbReference type="Pfam" id="PF07883"/>
    </source>
</evidence>
<dbReference type="PANTHER" id="PTHR35848:SF9">
    <property type="entry name" value="SLL1358 PROTEIN"/>
    <property type="match status" value="1"/>
</dbReference>
<feature type="domain" description="Cupin type-2" evidence="3">
    <location>
        <begin position="37"/>
        <end position="112"/>
    </location>
</feature>
<comment type="caution">
    <text evidence="4">The sequence shown here is derived from an EMBL/GenBank/DDBJ whole genome shotgun (WGS) entry which is preliminary data.</text>
</comment>
<dbReference type="Proteomes" id="UP001596395">
    <property type="component" value="Unassembled WGS sequence"/>
</dbReference>
<dbReference type="InterPro" id="IPR011051">
    <property type="entry name" value="RmlC_Cupin_sf"/>
</dbReference>
<dbReference type="Pfam" id="PF07883">
    <property type="entry name" value="Cupin_2"/>
    <property type="match status" value="1"/>
</dbReference>
<dbReference type="RefSeq" id="WP_336351738.1">
    <property type="nucleotide sequence ID" value="NZ_JAZAQL010000004.1"/>
</dbReference>
<evidence type="ECO:0000313" key="4">
    <source>
        <dbReference type="EMBL" id="MFC6954795.1"/>
    </source>
</evidence>
<reference evidence="4 5" key="1">
    <citation type="journal article" date="2019" name="Int. J. Syst. Evol. Microbiol.">
        <title>The Global Catalogue of Microorganisms (GCM) 10K type strain sequencing project: providing services to taxonomists for standard genome sequencing and annotation.</title>
        <authorList>
            <consortium name="The Broad Institute Genomics Platform"/>
            <consortium name="The Broad Institute Genome Sequencing Center for Infectious Disease"/>
            <person name="Wu L."/>
            <person name="Ma J."/>
        </authorList>
    </citation>
    <scope>NUCLEOTIDE SEQUENCE [LARGE SCALE GENOMIC DNA]</scope>
    <source>
        <strain evidence="4 5">GX26</strain>
    </source>
</reference>
<dbReference type="InterPro" id="IPR014710">
    <property type="entry name" value="RmlC-like_jellyroll"/>
</dbReference>
<dbReference type="Gene3D" id="2.60.120.10">
    <property type="entry name" value="Jelly Rolls"/>
    <property type="match status" value="1"/>
</dbReference>
<dbReference type="GO" id="GO:0046872">
    <property type="term" value="F:metal ion binding"/>
    <property type="evidence" value="ECO:0007669"/>
    <property type="project" value="UniProtKB-KW"/>
</dbReference>
<feature type="region of interest" description="Disordered" evidence="2">
    <location>
        <begin position="94"/>
        <end position="127"/>
    </location>
</feature>
<name>A0ABD5VHF1_9EURY</name>
<dbReference type="InterPro" id="IPR013096">
    <property type="entry name" value="Cupin_2"/>
</dbReference>
<evidence type="ECO:0000313" key="5">
    <source>
        <dbReference type="Proteomes" id="UP001596395"/>
    </source>
</evidence>
<organism evidence="4 5">
    <name type="scientific">Halorubellus litoreus</name>
    <dbReference type="NCBI Taxonomy" id="755308"/>
    <lineage>
        <taxon>Archaea</taxon>
        <taxon>Methanobacteriati</taxon>
        <taxon>Methanobacteriota</taxon>
        <taxon>Stenosarchaea group</taxon>
        <taxon>Halobacteria</taxon>
        <taxon>Halobacteriales</taxon>
        <taxon>Halorubellaceae</taxon>
        <taxon>Halorubellus</taxon>
    </lineage>
</organism>
<gene>
    <name evidence="4" type="ORF">ACFQGB_18160</name>
</gene>
<evidence type="ECO:0000256" key="1">
    <source>
        <dbReference type="ARBA" id="ARBA00022723"/>
    </source>
</evidence>
<dbReference type="PANTHER" id="PTHR35848">
    <property type="entry name" value="OXALATE-BINDING PROTEIN"/>
    <property type="match status" value="1"/>
</dbReference>
<dbReference type="SUPFAM" id="SSF51182">
    <property type="entry name" value="RmlC-like cupins"/>
    <property type="match status" value="1"/>
</dbReference>
<dbReference type="AlphaFoldDB" id="A0ABD5VHF1"/>
<dbReference type="InterPro" id="IPR051610">
    <property type="entry name" value="GPI/OXD"/>
</dbReference>
<accession>A0ABD5VHF1</accession>
<sequence>MERVAVDAVDAAPEGDLTVARHPLGEVLGTSDVAVNHYRVAPGEALVGGLHAHLDQEEVFYVLDGVVTFATMQDPSEPPESVRVTAGEAIRFGRGEYQHGRNESDEPAEVLALGAPPDSTSGREPRTCDACGESEYLDTAMVDGELKARCPTCGTVHDSGLH</sequence>
<keyword evidence="5" id="KW-1185">Reference proteome</keyword>